<keyword evidence="3 7" id="KW-0732">Signal</keyword>
<feature type="chain" id="PRO_5038720020" description="ABC transporter substrate-binding protein" evidence="7">
    <location>
        <begin position="22"/>
        <end position="353"/>
    </location>
</feature>
<protein>
    <recommendedName>
        <fullName evidence="10">ABC transporter substrate-binding protein</fullName>
    </recommendedName>
</protein>
<dbReference type="GO" id="GO:0046872">
    <property type="term" value="F:metal ion binding"/>
    <property type="evidence" value="ECO:0007669"/>
    <property type="project" value="InterPro"/>
</dbReference>
<evidence type="ECO:0008006" key="10">
    <source>
        <dbReference type="Google" id="ProtNLM"/>
    </source>
</evidence>
<feature type="compositionally biased region" description="Basic and acidic residues" evidence="6">
    <location>
        <begin position="145"/>
        <end position="166"/>
    </location>
</feature>
<keyword evidence="5" id="KW-0175">Coiled coil</keyword>
<feature type="region of interest" description="Disordered" evidence="6">
    <location>
        <begin position="134"/>
        <end position="177"/>
    </location>
</feature>
<dbReference type="PANTHER" id="PTHR42953">
    <property type="entry name" value="HIGH-AFFINITY ZINC UPTAKE SYSTEM PROTEIN ZNUA-RELATED"/>
    <property type="match status" value="1"/>
</dbReference>
<comment type="similarity">
    <text evidence="1 4">Belongs to the bacterial solute-binding protein 9 family.</text>
</comment>
<dbReference type="InterPro" id="IPR006127">
    <property type="entry name" value="ZnuA-like"/>
</dbReference>
<reference evidence="9" key="1">
    <citation type="submission" date="2016-06" db="EMBL/GenBank/DDBJ databases">
        <authorList>
            <person name="Nascimento L."/>
            <person name="Pereira R.V."/>
            <person name="Martins L.F."/>
            <person name="Quaggio R.B."/>
            <person name="Silva A.M."/>
            <person name="Setubal J.C."/>
        </authorList>
    </citation>
    <scope>NUCLEOTIDE SEQUENCE [LARGE SCALE GENOMIC DNA]</scope>
</reference>
<dbReference type="GO" id="GO:0030001">
    <property type="term" value="P:metal ion transport"/>
    <property type="evidence" value="ECO:0007669"/>
    <property type="project" value="InterPro"/>
</dbReference>
<dbReference type="EMBL" id="LZRT01000075">
    <property type="protein sequence ID" value="OUM87490.1"/>
    <property type="molecule type" value="Genomic_DNA"/>
</dbReference>
<evidence type="ECO:0000256" key="6">
    <source>
        <dbReference type="SAM" id="MobiDB-lite"/>
    </source>
</evidence>
<feature type="coiled-coil region" evidence="5">
    <location>
        <begin position="211"/>
        <end position="242"/>
    </location>
</feature>
<keyword evidence="2 4" id="KW-0813">Transport</keyword>
<evidence type="ECO:0000256" key="7">
    <source>
        <dbReference type="SAM" id="SignalP"/>
    </source>
</evidence>
<evidence type="ECO:0000256" key="4">
    <source>
        <dbReference type="RuleBase" id="RU003512"/>
    </source>
</evidence>
<accession>A0A1Y3PJG5</accession>
<dbReference type="Gene3D" id="3.40.50.1980">
    <property type="entry name" value="Nitrogenase molybdenum iron protein domain"/>
    <property type="match status" value="2"/>
</dbReference>
<evidence type="ECO:0000256" key="1">
    <source>
        <dbReference type="ARBA" id="ARBA00011028"/>
    </source>
</evidence>
<evidence type="ECO:0000256" key="3">
    <source>
        <dbReference type="ARBA" id="ARBA00022729"/>
    </source>
</evidence>
<evidence type="ECO:0000313" key="8">
    <source>
        <dbReference type="EMBL" id="OUM87490.1"/>
    </source>
</evidence>
<evidence type="ECO:0000256" key="5">
    <source>
        <dbReference type="SAM" id="Coils"/>
    </source>
</evidence>
<dbReference type="Pfam" id="PF01297">
    <property type="entry name" value="ZnuA"/>
    <property type="match status" value="1"/>
</dbReference>
<dbReference type="PANTHER" id="PTHR42953:SF3">
    <property type="entry name" value="HIGH-AFFINITY ZINC UPTAKE SYSTEM PROTEIN ZNUA"/>
    <property type="match status" value="1"/>
</dbReference>
<organism evidence="8 9">
    <name type="scientific">Bacillus thermozeamaize</name>
    <dbReference type="NCBI Taxonomy" id="230954"/>
    <lineage>
        <taxon>Bacteria</taxon>
        <taxon>Bacillati</taxon>
        <taxon>Bacillota</taxon>
        <taxon>Bacilli</taxon>
        <taxon>Bacillales</taxon>
        <taxon>Bacillaceae</taxon>
        <taxon>Bacillus</taxon>
    </lineage>
</organism>
<dbReference type="CDD" id="cd01017">
    <property type="entry name" value="AdcA"/>
    <property type="match status" value="1"/>
</dbReference>
<evidence type="ECO:0000256" key="2">
    <source>
        <dbReference type="ARBA" id="ARBA00022448"/>
    </source>
</evidence>
<dbReference type="InterPro" id="IPR006129">
    <property type="entry name" value="AdhesinB"/>
</dbReference>
<dbReference type="Proteomes" id="UP000196475">
    <property type="component" value="Unassembled WGS sequence"/>
</dbReference>
<dbReference type="InterPro" id="IPR006128">
    <property type="entry name" value="Lipoprotein_PsaA-like"/>
</dbReference>
<dbReference type="PRINTS" id="PR00691">
    <property type="entry name" value="ADHESINB"/>
</dbReference>
<dbReference type="PRINTS" id="PR00690">
    <property type="entry name" value="ADHESNFAMILY"/>
</dbReference>
<feature type="signal peptide" evidence="7">
    <location>
        <begin position="1"/>
        <end position="21"/>
    </location>
</feature>
<comment type="caution">
    <text evidence="8">The sequence shown here is derived from an EMBL/GenBank/DDBJ whole genome shotgun (WGS) entry which is preliminary data.</text>
</comment>
<dbReference type="InterPro" id="IPR050492">
    <property type="entry name" value="Bact_metal-bind_prot9"/>
</dbReference>
<name>A0A1Y3PJG5_9BACI</name>
<dbReference type="AlphaFoldDB" id="A0A1Y3PJG5"/>
<dbReference type="PROSITE" id="PS51257">
    <property type="entry name" value="PROKAR_LIPOPROTEIN"/>
    <property type="match status" value="1"/>
</dbReference>
<gene>
    <name evidence="8" type="ORF">BAA01_12630</name>
</gene>
<dbReference type="SUPFAM" id="SSF53807">
    <property type="entry name" value="Helical backbone' metal receptor"/>
    <property type="match status" value="1"/>
</dbReference>
<proteinExistence type="inferred from homology"/>
<dbReference type="GO" id="GO:0007155">
    <property type="term" value="P:cell adhesion"/>
    <property type="evidence" value="ECO:0007669"/>
    <property type="project" value="InterPro"/>
</dbReference>
<evidence type="ECO:0000313" key="9">
    <source>
        <dbReference type="Proteomes" id="UP000196475"/>
    </source>
</evidence>
<sequence length="353" mass="39310">MKNWHRLLFLGACLFFVLVLAGCGAGDEVVSQKEEEMQGANNNRPGKLRVVASFYPVYDFATQVGGEDADVEVLIPQGVEPHDWEPDPSALKKIKEADLFIYNGAGFEPWVEQILQAVGNDHLTVVNASKDVPLMKGGHHHNHGHAPEAHADDGHEHESHSHHEDAENPQVAESEHGDALADPHIWLDPVHAQQMVKNILQGFQQADPVHGEKYRQRAEAYLQELETLHQEYAQALGKLKRRTFITSHAAFGYLAARYNLEQKPILGLSPEAEPTPEAMAELARFAQEHQVKVIFFESLVNPKVAEVLAKEVGAQTLPLNPIEGLTEEESKKGETYLSLMRKNLQHLLTALND</sequence>